<accession>A0A7V2T1V7</accession>
<dbReference type="InterPro" id="IPR016936">
    <property type="entry name" value="UCP029693"/>
</dbReference>
<evidence type="ECO:0000313" key="2">
    <source>
        <dbReference type="EMBL" id="HFC93599.1"/>
    </source>
</evidence>
<dbReference type="PIRSF" id="PIRSF029693">
    <property type="entry name" value="UCP029693"/>
    <property type="match status" value="1"/>
</dbReference>
<gene>
    <name evidence="2" type="ORF">ENJ51_12390</name>
</gene>
<keyword evidence="1" id="KW-0812">Transmembrane</keyword>
<protein>
    <submittedName>
        <fullName evidence="2">DUF2333 family protein</fullName>
    </submittedName>
</protein>
<dbReference type="Proteomes" id="UP000885750">
    <property type="component" value="Unassembled WGS sequence"/>
</dbReference>
<feature type="transmembrane region" description="Helical" evidence="1">
    <location>
        <begin position="30"/>
        <end position="50"/>
    </location>
</feature>
<dbReference type="EMBL" id="DRMS01000470">
    <property type="protein sequence ID" value="HFC93599.1"/>
    <property type="molecule type" value="Genomic_DNA"/>
</dbReference>
<keyword evidence="1" id="KW-1133">Transmembrane helix</keyword>
<sequence length="350" mass="39005">MPVAQKTVKKTKEVISYYNPKVWKEKGLKWTLGLFSVTAVLAVFVLMFIWSSEPSQFDVLENTYEITGTEKGQKIVNGAVTTATLSRLVGTLLDKPGGFIENDKLPPGVIMDNMPNWEFGVLTQIRDFSLSMRDDLSRSQSQSSENKNLVKAQISFNIDSESWMLPPAESSYQTGRKKVDAYIDELQKGQAQFFARADNLRTLLNKMQKRLGSLSQNLSASVGQIRINTDLAGDSSATQSSATADQQLIKTDWFKIDDVFYEARGQAWAMLHILKAVEIDFESVLKKKNALTSLRQIIRELESTQATVWSPVILNGSGFGFVTNHSLVMASYISRANAALIDLKNLLQDG</sequence>
<dbReference type="Pfam" id="PF10095">
    <property type="entry name" value="DUF2333"/>
    <property type="match status" value="1"/>
</dbReference>
<reference evidence="2" key="1">
    <citation type="journal article" date="2020" name="mSystems">
        <title>Genome- and Community-Level Interaction Insights into Carbon Utilization and Element Cycling Functions of Hydrothermarchaeota in Hydrothermal Sediment.</title>
        <authorList>
            <person name="Zhou Z."/>
            <person name="Liu Y."/>
            <person name="Xu W."/>
            <person name="Pan J."/>
            <person name="Luo Z.H."/>
            <person name="Li M."/>
        </authorList>
    </citation>
    <scope>NUCLEOTIDE SEQUENCE [LARGE SCALE GENOMIC DNA]</scope>
    <source>
        <strain evidence="2">HyVt-493</strain>
    </source>
</reference>
<name>A0A7V2T1V7_LEUMU</name>
<evidence type="ECO:0000256" key="1">
    <source>
        <dbReference type="SAM" id="Phobius"/>
    </source>
</evidence>
<proteinExistence type="predicted"/>
<keyword evidence="1" id="KW-0472">Membrane</keyword>
<dbReference type="AlphaFoldDB" id="A0A7V2T1V7"/>
<comment type="caution">
    <text evidence="2">The sequence shown here is derived from an EMBL/GenBank/DDBJ whole genome shotgun (WGS) entry which is preliminary data.</text>
</comment>
<organism evidence="2">
    <name type="scientific">Leucothrix mucor</name>
    <dbReference type="NCBI Taxonomy" id="45248"/>
    <lineage>
        <taxon>Bacteria</taxon>
        <taxon>Pseudomonadati</taxon>
        <taxon>Pseudomonadota</taxon>
        <taxon>Gammaproteobacteria</taxon>
        <taxon>Thiotrichales</taxon>
        <taxon>Thiotrichaceae</taxon>
        <taxon>Leucothrix</taxon>
    </lineage>
</organism>